<keyword evidence="3" id="KW-1185">Reference proteome</keyword>
<dbReference type="InterPro" id="IPR041524">
    <property type="entry name" value="GH131_N"/>
</dbReference>
<organism evidence="3">
    <name type="scientific">Melampsora larici-populina (strain 98AG31 / pathotype 3-4-7)</name>
    <name type="common">Poplar leaf rust fungus</name>
    <dbReference type="NCBI Taxonomy" id="747676"/>
    <lineage>
        <taxon>Eukaryota</taxon>
        <taxon>Fungi</taxon>
        <taxon>Dikarya</taxon>
        <taxon>Basidiomycota</taxon>
        <taxon>Pucciniomycotina</taxon>
        <taxon>Pucciniomycetes</taxon>
        <taxon>Pucciniales</taxon>
        <taxon>Melampsoraceae</taxon>
        <taxon>Melampsora</taxon>
    </lineage>
</organism>
<evidence type="ECO:0000313" key="2">
    <source>
        <dbReference type="EMBL" id="EGG02776.1"/>
    </source>
</evidence>
<evidence type="ECO:0000313" key="3">
    <source>
        <dbReference type="Proteomes" id="UP000001072"/>
    </source>
</evidence>
<dbReference type="Proteomes" id="UP000001072">
    <property type="component" value="Unassembled WGS sequence"/>
</dbReference>
<gene>
    <name evidence="2" type="ORF">MELLADRAFT_57049</name>
</gene>
<dbReference type="PANTHER" id="PTHR34612">
    <property type="entry name" value="GH131_N DOMAIN-CONTAINING PROTEIN"/>
    <property type="match status" value="1"/>
</dbReference>
<protein>
    <recommendedName>
        <fullName evidence="1">Glycoside hydrolase 131 catalytic N-terminal domain-containing protein</fullName>
    </recommendedName>
</protein>
<dbReference type="PANTHER" id="PTHR34612:SF2">
    <property type="entry name" value="GLYCOSIDE HYDROLASE 131 CATALYTIC N-TERMINAL DOMAIN-CONTAINING PROTEIN"/>
    <property type="match status" value="1"/>
</dbReference>
<reference evidence="3" key="1">
    <citation type="journal article" date="2011" name="Proc. Natl. Acad. Sci. U.S.A.">
        <title>Obligate biotrophy features unraveled by the genomic analysis of rust fungi.</title>
        <authorList>
            <person name="Duplessis S."/>
            <person name="Cuomo C.A."/>
            <person name="Lin Y.-C."/>
            <person name="Aerts A."/>
            <person name="Tisserant E."/>
            <person name="Veneault-Fourrey C."/>
            <person name="Joly D.L."/>
            <person name="Hacquard S."/>
            <person name="Amselem J."/>
            <person name="Cantarel B.L."/>
            <person name="Chiu R."/>
            <person name="Coutinho P.M."/>
            <person name="Feau N."/>
            <person name="Field M."/>
            <person name="Frey P."/>
            <person name="Gelhaye E."/>
            <person name="Goldberg J."/>
            <person name="Grabherr M.G."/>
            <person name="Kodira C.D."/>
            <person name="Kohler A."/>
            <person name="Kuees U."/>
            <person name="Lindquist E.A."/>
            <person name="Lucas S.M."/>
            <person name="Mago R."/>
            <person name="Mauceli E."/>
            <person name="Morin E."/>
            <person name="Murat C."/>
            <person name="Pangilinan J.L."/>
            <person name="Park R."/>
            <person name="Pearson M."/>
            <person name="Quesneville H."/>
            <person name="Rouhier N."/>
            <person name="Sakthikumar S."/>
            <person name="Salamov A.A."/>
            <person name="Schmutz J."/>
            <person name="Selles B."/>
            <person name="Shapiro H."/>
            <person name="Tanguay P."/>
            <person name="Tuskan G.A."/>
            <person name="Henrissat B."/>
            <person name="Van de Peer Y."/>
            <person name="Rouze P."/>
            <person name="Ellis J.G."/>
            <person name="Dodds P.N."/>
            <person name="Schein J.E."/>
            <person name="Zhong S."/>
            <person name="Hamelin R.C."/>
            <person name="Grigoriev I.V."/>
            <person name="Szabo L.J."/>
            <person name="Martin F."/>
        </authorList>
    </citation>
    <scope>NUCLEOTIDE SEQUENCE [LARGE SCALE GENOMIC DNA]</scope>
    <source>
        <strain evidence="3">98AG31 / pathotype 3-4-7</strain>
    </source>
</reference>
<dbReference type="InParanoid" id="F4RXS0"/>
<accession>F4RXS0</accession>
<dbReference type="RefSeq" id="XP_007413889.1">
    <property type="nucleotide sequence ID" value="XM_007413827.1"/>
</dbReference>
<dbReference type="VEuPathDB" id="FungiDB:MELLADRAFT_57049"/>
<dbReference type="KEGG" id="mlr:MELLADRAFT_57049"/>
<proteinExistence type="predicted"/>
<evidence type="ECO:0000259" key="1">
    <source>
        <dbReference type="Pfam" id="PF18271"/>
    </source>
</evidence>
<name>F4RXS0_MELLP</name>
<feature type="domain" description="Glycoside hydrolase 131 catalytic N-terminal" evidence="1">
    <location>
        <begin position="3"/>
        <end position="116"/>
    </location>
</feature>
<dbReference type="STRING" id="747676.F4RXS0"/>
<dbReference type="Gene3D" id="2.60.120.1160">
    <property type="match status" value="1"/>
</dbReference>
<sequence length="118" mass="13370">MIRVRDLNTNVLYATPLQDGTLYNFAIAVDWDSNTLTVYASQGDDEVVQVSRSAPNDPKVIAAENVQKGEWHAQLIKFPIPNDDDPVEKQKDVPHYGFQESNIHEGVFFSRMYVEEGN</sequence>
<dbReference type="OrthoDB" id="5283326at2759"/>
<dbReference type="EMBL" id="GL883128">
    <property type="protein sequence ID" value="EGG02776.1"/>
    <property type="molecule type" value="Genomic_DNA"/>
</dbReference>
<dbReference type="HOGENOM" id="CLU_2073678_0_0_1"/>
<dbReference type="AlphaFoldDB" id="F4RXS0"/>
<dbReference type="Pfam" id="PF18271">
    <property type="entry name" value="GH131_N"/>
    <property type="match status" value="1"/>
</dbReference>
<dbReference type="GeneID" id="18929082"/>